<gene>
    <name evidence="1" type="ORF">LCGC14_2255380</name>
</gene>
<name>A0A0F9D149_9ZZZZ</name>
<organism evidence="1">
    <name type="scientific">marine sediment metagenome</name>
    <dbReference type="NCBI Taxonomy" id="412755"/>
    <lineage>
        <taxon>unclassified sequences</taxon>
        <taxon>metagenomes</taxon>
        <taxon>ecological metagenomes</taxon>
    </lineage>
</organism>
<dbReference type="EMBL" id="LAZR01030840">
    <property type="protein sequence ID" value="KKL55443.1"/>
    <property type="molecule type" value="Genomic_DNA"/>
</dbReference>
<sequence length="107" mass="12138">MNRRKFLKRITAIVTGAVIVPAILISKKNIHSVAGTRYWWIRACGHFPNPKLKKGPAFLYSVSKLPEFKVGSQFIVLNDSKTQGVFEYIMSGMDCNYDPEKYVLGEL</sequence>
<dbReference type="AlphaFoldDB" id="A0A0F9D149"/>
<protein>
    <submittedName>
        <fullName evidence="1">Uncharacterized protein</fullName>
    </submittedName>
</protein>
<reference evidence="1" key="1">
    <citation type="journal article" date="2015" name="Nature">
        <title>Complex archaea that bridge the gap between prokaryotes and eukaryotes.</title>
        <authorList>
            <person name="Spang A."/>
            <person name="Saw J.H."/>
            <person name="Jorgensen S.L."/>
            <person name="Zaremba-Niedzwiedzka K."/>
            <person name="Martijn J."/>
            <person name="Lind A.E."/>
            <person name="van Eijk R."/>
            <person name="Schleper C."/>
            <person name="Guy L."/>
            <person name="Ettema T.J."/>
        </authorList>
    </citation>
    <scope>NUCLEOTIDE SEQUENCE</scope>
</reference>
<evidence type="ECO:0000313" key="1">
    <source>
        <dbReference type="EMBL" id="KKL55443.1"/>
    </source>
</evidence>
<comment type="caution">
    <text evidence="1">The sequence shown here is derived from an EMBL/GenBank/DDBJ whole genome shotgun (WGS) entry which is preliminary data.</text>
</comment>
<accession>A0A0F9D149</accession>
<proteinExistence type="predicted"/>